<accession>A0ABQ8A7V8</accession>
<feature type="region of interest" description="Disordered" evidence="1">
    <location>
        <begin position="60"/>
        <end position="133"/>
    </location>
</feature>
<organism evidence="2 3">
    <name type="scientific">Brassica napus</name>
    <name type="common">Rape</name>
    <dbReference type="NCBI Taxonomy" id="3708"/>
    <lineage>
        <taxon>Eukaryota</taxon>
        <taxon>Viridiplantae</taxon>
        <taxon>Streptophyta</taxon>
        <taxon>Embryophyta</taxon>
        <taxon>Tracheophyta</taxon>
        <taxon>Spermatophyta</taxon>
        <taxon>Magnoliopsida</taxon>
        <taxon>eudicotyledons</taxon>
        <taxon>Gunneridae</taxon>
        <taxon>Pentapetalae</taxon>
        <taxon>rosids</taxon>
        <taxon>malvids</taxon>
        <taxon>Brassicales</taxon>
        <taxon>Brassicaceae</taxon>
        <taxon>Brassiceae</taxon>
        <taxon>Brassica</taxon>
    </lineage>
</organism>
<feature type="compositionally biased region" description="Basic and acidic residues" evidence="1">
    <location>
        <begin position="151"/>
        <end position="167"/>
    </location>
</feature>
<keyword evidence="3" id="KW-1185">Reference proteome</keyword>
<name>A0ABQ8A7V8_BRANA</name>
<evidence type="ECO:0000313" key="3">
    <source>
        <dbReference type="Proteomes" id="UP000824890"/>
    </source>
</evidence>
<comment type="caution">
    <text evidence="2">The sequence shown here is derived from an EMBL/GenBank/DDBJ whole genome shotgun (WGS) entry which is preliminary data.</text>
</comment>
<feature type="compositionally biased region" description="Basic and acidic residues" evidence="1">
    <location>
        <begin position="115"/>
        <end position="126"/>
    </location>
</feature>
<dbReference type="Proteomes" id="UP000824890">
    <property type="component" value="Unassembled WGS sequence"/>
</dbReference>
<sequence>MARAMCVFRSKQRQIIKTTRPTRSPDQKWSKGKQVRRLDTLPRRVRDTRPQVKKPLIFADRKVTDRSSNRRVPPETHRKQEPVVRTAAADKRELTHRRQRRTSTEIPKSPKVHKLKEARLRTEPPDPKATNTIDKKQIFTCKRNPFACRIENPKAKNYEDEIRDKLGTKPTETTGEEGGSPESKAGDYILRKNEPQSRKPTNHP</sequence>
<gene>
    <name evidence="2" type="ORF">HID58_050963</name>
</gene>
<dbReference type="EMBL" id="JAGKQM010000013">
    <property type="protein sequence ID" value="KAH0888534.1"/>
    <property type="molecule type" value="Genomic_DNA"/>
</dbReference>
<evidence type="ECO:0000256" key="1">
    <source>
        <dbReference type="SAM" id="MobiDB-lite"/>
    </source>
</evidence>
<feature type="compositionally biased region" description="Basic and acidic residues" evidence="1">
    <location>
        <begin position="60"/>
        <end position="93"/>
    </location>
</feature>
<evidence type="ECO:0000313" key="2">
    <source>
        <dbReference type="EMBL" id="KAH0888534.1"/>
    </source>
</evidence>
<reference evidence="2 3" key="1">
    <citation type="submission" date="2021-05" db="EMBL/GenBank/DDBJ databases">
        <title>Genome Assembly of Synthetic Allotetraploid Brassica napus Reveals Homoeologous Exchanges between Subgenomes.</title>
        <authorList>
            <person name="Davis J.T."/>
        </authorList>
    </citation>
    <scope>NUCLEOTIDE SEQUENCE [LARGE SCALE GENOMIC DNA]</scope>
    <source>
        <strain evidence="3">cv. Da-Ae</strain>
        <tissue evidence="2">Seedling</tissue>
    </source>
</reference>
<proteinExistence type="predicted"/>
<feature type="region of interest" description="Disordered" evidence="1">
    <location>
        <begin position="146"/>
        <end position="204"/>
    </location>
</feature>
<protein>
    <submittedName>
        <fullName evidence="2">Uncharacterized protein</fullName>
    </submittedName>
</protein>